<dbReference type="PANTHER" id="PTHR35936">
    <property type="entry name" value="MEMBRANE-BOUND LYTIC MUREIN TRANSGLYCOSYLASE F"/>
    <property type="match status" value="1"/>
</dbReference>
<evidence type="ECO:0000259" key="4">
    <source>
        <dbReference type="SMART" id="SM00062"/>
    </source>
</evidence>
<evidence type="ECO:0000313" key="6">
    <source>
        <dbReference type="Proteomes" id="UP000559987"/>
    </source>
</evidence>
<feature type="chain" id="PRO_5032735095" evidence="3">
    <location>
        <begin position="21"/>
        <end position="254"/>
    </location>
</feature>
<accession>A0A839ULY3</accession>
<dbReference type="SUPFAM" id="SSF53850">
    <property type="entry name" value="Periplasmic binding protein-like II"/>
    <property type="match status" value="1"/>
</dbReference>
<dbReference type="EMBL" id="JACHXZ010000001">
    <property type="protein sequence ID" value="MBB3167781.1"/>
    <property type="molecule type" value="Genomic_DNA"/>
</dbReference>
<dbReference type="InterPro" id="IPR001638">
    <property type="entry name" value="Solute-binding_3/MltF_N"/>
</dbReference>
<dbReference type="Proteomes" id="UP000559987">
    <property type="component" value="Unassembled WGS sequence"/>
</dbReference>
<dbReference type="SMART" id="SM00062">
    <property type="entry name" value="PBPb"/>
    <property type="match status" value="1"/>
</dbReference>
<gene>
    <name evidence="5" type="ORF">FHS30_000957</name>
</gene>
<dbReference type="Gene3D" id="3.40.190.10">
    <property type="entry name" value="Periplasmic binding protein-like II"/>
    <property type="match status" value="2"/>
</dbReference>
<sequence>MMKSWLAALCCSLALTSVSAEELTVAAAELAPHAGQQVPNKGWVPRLLSYALAERGYKTNVVFMPFRRALSSAQQGQVHAMAPLYKSPAREQLMIFSEPLAYSQTAIFYHHQKPIAFEQVANLARLKIAVMRGARVSDEFDRASEIIKVEVSSYEQLVRMLVARRVDGLVGEEFVVRNAMLTAGISEQVLVQADQPLATQGLYAAVSKQLPNAIALVEAINEGVNAARDSGKLSEILAEYAMQEEAGTLRMKQD</sequence>
<evidence type="ECO:0000256" key="3">
    <source>
        <dbReference type="SAM" id="SignalP"/>
    </source>
</evidence>
<comment type="similarity">
    <text evidence="1">Belongs to the bacterial solute-binding protein 3 family.</text>
</comment>
<feature type="signal peptide" evidence="3">
    <location>
        <begin position="1"/>
        <end position="20"/>
    </location>
</feature>
<evidence type="ECO:0000313" key="5">
    <source>
        <dbReference type="EMBL" id="MBB3167781.1"/>
    </source>
</evidence>
<dbReference type="Pfam" id="PF00497">
    <property type="entry name" value="SBP_bac_3"/>
    <property type="match status" value="1"/>
</dbReference>
<dbReference type="RefSeq" id="WP_183908791.1">
    <property type="nucleotide sequence ID" value="NZ_JACHXZ010000001.1"/>
</dbReference>
<keyword evidence="2 3" id="KW-0732">Signal</keyword>
<protein>
    <submittedName>
        <fullName evidence="5">Polar amino acid transport system substrate-binding protein</fullName>
    </submittedName>
</protein>
<feature type="domain" description="Solute-binding protein family 3/N-terminal" evidence="4">
    <location>
        <begin position="22"/>
        <end position="244"/>
    </location>
</feature>
<evidence type="ECO:0000256" key="2">
    <source>
        <dbReference type="ARBA" id="ARBA00022729"/>
    </source>
</evidence>
<proteinExistence type="inferred from homology"/>
<dbReference type="AlphaFoldDB" id="A0A839ULY3"/>
<dbReference type="PANTHER" id="PTHR35936:SF25">
    <property type="entry name" value="ABC TRANSPORTER SUBSTRATE-BINDING PROTEIN"/>
    <property type="match status" value="1"/>
</dbReference>
<evidence type="ECO:0000256" key="1">
    <source>
        <dbReference type="ARBA" id="ARBA00010333"/>
    </source>
</evidence>
<name>A0A839ULY3_9GAMM</name>
<comment type="caution">
    <text evidence="5">The sequence shown here is derived from an EMBL/GenBank/DDBJ whole genome shotgun (WGS) entry which is preliminary data.</text>
</comment>
<keyword evidence="6" id="KW-1185">Reference proteome</keyword>
<organism evidence="5 6">
    <name type="scientific">Simiduia aestuariiviva</name>
    <dbReference type="NCBI Taxonomy" id="1510459"/>
    <lineage>
        <taxon>Bacteria</taxon>
        <taxon>Pseudomonadati</taxon>
        <taxon>Pseudomonadota</taxon>
        <taxon>Gammaproteobacteria</taxon>
        <taxon>Cellvibrionales</taxon>
        <taxon>Cellvibrionaceae</taxon>
        <taxon>Simiduia</taxon>
    </lineage>
</organism>
<reference evidence="5 6" key="1">
    <citation type="submission" date="2020-08" db="EMBL/GenBank/DDBJ databases">
        <title>Genomic Encyclopedia of Type Strains, Phase III (KMG-III): the genomes of soil and plant-associated and newly described type strains.</title>
        <authorList>
            <person name="Whitman W."/>
        </authorList>
    </citation>
    <scope>NUCLEOTIDE SEQUENCE [LARGE SCALE GENOMIC DNA]</scope>
    <source>
        <strain evidence="5 6">CECT 8571</strain>
    </source>
</reference>